<dbReference type="AlphaFoldDB" id="A0A8X8XN39"/>
<comment type="caution">
    <text evidence="2">The sequence shown here is derived from an EMBL/GenBank/DDBJ whole genome shotgun (WGS) entry which is preliminary data.</text>
</comment>
<evidence type="ECO:0000313" key="2">
    <source>
        <dbReference type="EMBL" id="KAG6414421.1"/>
    </source>
</evidence>
<gene>
    <name evidence="2" type="ORF">SASPL_127143</name>
</gene>
<reference evidence="2" key="2">
    <citation type="submission" date="2020-08" db="EMBL/GenBank/DDBJ databases">
        <title>Plant Genome Project.</title>
        <authorList>
            <person name="Zhang R.-G."/>
        </authorList>
    </citation>
    <scope>NUCLEOTIDE SEQUENCE</scope>
    <source>
        <strain evidence="2">Huo1</strain>
        <tissue evidence="2">Leaf</tissue>
    </source>
</reference>
<proteinExistence type="predicted"/>
<dbReference type="PANTHER" id="PTHR34130:SF14">
    <property type="match status" value="1"/>
</dbReference>
<feature type="region of interest" description="Disordered" evidence="1">
    <location>
        <begin position="70"/>
        <end position="100"/>
    </location>
</feature>
<dbReference type="Proteomes" id="UP000298416">
    <property type="component" value="Unassembled WGS sequence"/>
</dbReference>
<evidence type="ECO:0000256" key="1">
    <source>
        <dbReference type="SAM" id="MobiDB-lite"/>
    </source>
</evidence>
<evidence type="ECO:0000313" key="3">
    <source>
        <dbReference type="Proteomes" id="UP000298416"/>
    </source>
</evidence>
<organism evidence="2">
    <name type="scientific">Salvia splendens</name>
    <name type="common">Scarlet sage</name>
    <dbReference type="NCBI Taxonomy" id="180675"/>
    <lineage>
        <taxon>Eukaryota</taxon>
        <taxon>Viridiplantae</taxon>
        <taxon>Streptophyta</taxon>
        <taxon>Embryophyta</taxon>
        <taxon>Tracheophyta</taxon>
        <taxon>Spermatophyta</taxon>
        <taxon>Magnoliopsida</taxon>
        <taxon>eudicotyledons</taxon>
        <taxon>Gunneridae</taxon>
        <taxon>Pentapetalae</taxon>
        <taxon>asterids</taxon>
        <taxon>lamiids</taxon>
        <taxon>Lamiales</taxon>
        <taxon>Lamiaceae</taxon>
        <taxon>Nepetoideae</taxon>
        <taxon>Mentheae</taxon>
        <taxon>Salviinae</taxon>
        <taxon>Salvia</taxon>
        <taxon>Salvia subgen. Calosphace</taxon>
        <taxon>core Calosphace</taxon>
    </lineage>
</organism>
<feature type="compositionally biased region" description="Basic and acidic residues" evidence="1">
    <location>
        <begin position="90"/>
        <end position="100"/>
    </location>
</feature>
<accession>A0A8X8XN39</accession>
<name>A0A8X8XN39_SALSN</name>
<protein>
    <submittedName>
        <fullName evidence="2">Uncharacterized protein</fullName>
    </submittedName>
</protein>
<dbReference type="EMBL" id="PNBA02000009">
    <property type="protein sequence ID" value="KAG6414421.1"/>
    <property type="molecule type" value="Genomic_DNA"/>
</dbReference>
<sequence length="180" mass="20466">MNNSSSLEDDEFDAPSLCDFPLNSCEPERNNGHHQPLDSFEFSNDLSSHSLSHAEDIIHCGKLMPYKQQLSLPSPRHRKSNSYGNTRSSRSLDRKNLRRDEKSAGWKPRWYDLTFGSAKFPPEMDLRDMKIRQIRRSPGGDGTPENRRSAWGWGYDFLRVLSCKNHPGSVAVTASIATLN</sequence>
<reference evidence="2" key="1">
    <citation type="submission" date="2018-01" db="EMBL/GenBank/DDBJ databases">
        <authorList>
            <person name="Mao J.F."/>
        </authorList>
    </citation>
    <scope>NUCLEOTIDE SEQUENCE</scope>
    <source>
        <strain evidence="2">Huo1</strain>
        <tissue evidence="2">Leaf</tissue>
    </source>
</reference>
<keyword evidence="3" id="KW-1185">Reference proteome</keyword>
<dbReference type="OrthoDB" id="752671at2759"/>
<dbReference type="PANTHER" id="PTHR34130">
    <property type="entry name" value="OS08G0243800 PROTEIN"/>
    <property type="match status" value="1"/>
</dbReference>